<feature type="transmembrane region" description="Helical" evidence="1">
    <location>
        <begin position="18"/>
        <end position="36"/>
    </location>
</feature>
<proteinExistence type="predicted"/>
<feature type="transmembrane region" description="Helical" evidence="1">
    <location>
        <begin position="77"/>
        <end position="99"/>
    </location>
</feature>
<keyword evidence="1" id="KW-0812">Transmembrane</keyword>
<accession>A0A975M375</accession>
<keyword evidence="1" id="KW-0472">Membrane</keyword>
<dbReference type="AlphaFoldDB" id="A0A975M375"/>
<feature type="transmembrane region" description="Helical" evidence="1">
    <location>
        <begin position="183"/>
        <end position="202"/>
    </location>
</feature>
<evidence type="ECO:0000313" key="3">
    <source>
        <dbReference type="Proteomes" id="UP000676885"/>
    </source>
</evidence>
<feature type="transmembrane region" description="Helical" evidence="1">
    <location>
        <begin position="105"/>
        <end position="127"/>
    </location>
</feature>
<dbReference type="KEGG" id="ajg:KKR91_11505"/>
<organism evidence="2 3">
    <name type="scientific">Arthrobacter jiangjiafuii</name>
    <dbReference type="NCBI Taxonomy" id="2817475"/>
    <lineage>
        <taxon>Bacteria</taxon>
        <taxon>Bacillati</taxon>
        <taxon>Actinomycetota</taxon>
        <taxon>Actinomycetes</taxon>
        <taxon>Micrococcales</taxon>
        <taxon>Micrococcaceae</taxon>
        <taxon>Arthrobacter</taxon>
    </lineage>
</organism>
<dbReference type="RefSeq" id="WP_210229676.1">
    <property type="nucleotide sequence ID" value="NZ_CP076022.1"/>
</dbReference>
<keyword evidence="1" id="KW-1133">Transmembrane helix</keyword>
<evidence type="ECO:0000256" key="1">
    <source>
        <dbReference type="SAM" id="Phobius"/>
    </source>
</evidence>
<gene>
    <name evidence="2" type="ORF">KKR91_11505</name>
</gene>
<keyword evidence="3" id="KW-1185">Reference proteome</keyword>
<evidence type="ECO:0000313" key="2">
    <source>
        <dbReference type="EMBL" id="QWC09133.1"/>
    </source>
</evidence>
<dbReference type="Proteomes" id="UP000676885">
    <property type="component" value="Chromosome"/>
</dbReference>
<name>A0A975M375_9MICC</name>
<dbReference type="EMBL" id="CP076022">
    <property type="protein sequence ID" value="QWC09133.1"/>
    <property type="molecule type" value="Genomic_DNA"/>
</dbReference>
<protein>
    <submittedName>
        <fullName evidence="2">Uncharacterized protein</fullName>
    </submittedName>
</protein>
<sequence>MSTSGAGPGRNRAPVRRFLPPGVVWAAALLAAPFLNADGAAALAWGAGAAVLVSLFPWALVRFLNLRGDLRQGLSRLGAPPVILGAAGACYMVLLIIRWTEGPRALAAVLFSMIAAYAITALVSRVMPLEWKEVTYAAAAVVLPVLLLALFPGTAGLSAAAVAAGLCAAALLYGRRTTAGRTAAAAAVGLAAGGGVFLWLLAYSL</sequence>
<feature type="transmembrane region" description="Helical" evidence="1">
    <location>
        <begin position="134"/>
        <end position="151"/>
    </location>
</feature>
<feature type="transmembrane region" description="Helical" evidence="1">
    <location>
        <begin position="157"/>
        <end position="174"/>
    </location>
</feature>
<feature type="transmembrane region" description="Helical" evidence="1">
    <location>
        <begin position="42"/>
        <end position="65"/>
    </location>
</feature>
<reference evidence="2 3" key="1">
    <citation type="submission" date="2021-05" db="EMBL/GenBank/DDBJ databases">
        <title>Novel species in genus Arthrobacter.</title>
        <authorList>
            <person name="Zhang G."/>
        </authorList>
    </citation>
    <scope>NUCLEOTIDE SEQUENCE [LARGE SCALE GENOMIC DNA]</scope>
    <source>
        <strain evidence="3">zg-ZUI227</strain>
    </source>
</reference>